<reference evidence="2 3" key="1">
    <citation type="journal article" date="2019" name="PLoS Biol.">
        <title>Sex chromosomes control vertical transmission of feminizing Wolbachia symbionts in an isopod.</title>
        <authorList>
            <person name="Becking T."/>
            <person name="Chebbi M.A."/>
            <person name="Giraud I."/>
            <person name="Moumen B."/>
            <person name="Laverre T."/>
            <person name="Caubet Y."/>
            <person name="Peccoud J."/>
            <person name="Gilbert C."/>
            <person name="Cordaux R."/>
        </authorList>
    </citation>
    <scope>NUCLEOTIDE SEQUENCE [LARGE SCALE GENOMIC DNA]</scope>
    <source>
        <strain evidence="2">ANa2</strain>
        <tissue evidence="2">Whole body excluding digestive tract and cuticle</tissue>
    </source>
</reference>
<keyword evidence="1" id="KW-1133">Transmembrane helix</keyword>
<keyword evidence="3" id="KW-1185">Reference proteome</keyword>
<name>A0A5N5TA96_9CRUS</name>
<keyword evidence="1" id="KW-0812">Transmembrane</keyword>
<comment type="caution">
    <text evidence="2">The sequence shown here is derived from an EMBL/GenBank/DDBJ whole genome shotgun (WGS) entry which is preliminary data.</text>
</comment>
<dbReference type="Proteomes" id="UP000326759">
    <property type="component" value="Unassembled WGS sequence"/>
</dbReference>
<organism evidence="2 3">
    <name type="scientific">Armadillidium nasatum</name>
    <dbReference type="NCBI Taxonomy" id="96803"/>
    <lineage>
        <taxon>Eukaryota</taxon>
        <taxon>Metazoa</taxon>
        <taxon>Ecdysozoa</taxon>
        <taxon>Arthropoda</taxon>
        <taxon>Crustacea</taxon>
        <taxon>Multicrustacea</taxon>
        <taxon>Malacostraca</taxon>
        <taxon>Eumalacostraca</taxon>
        <taxon>Peracarida</taxon>
        <taxon>Isopoda</taxon>
        <taxon>Oniscidea</taxon>
        <taxon>Crinocheta</taxon>
        <taxon>Armadillidiidae</taxon>
        <taxon>Armadillidium</taxon>
    </lineage>
</organism>
<sequence>MDFISKKCTLIENKLKNYIIDYMIYLMQRERGENGYRLIGMREIRSTSKSWEGEWFYICCCYMHVVLMYVLCQMIYLLMIY</sequence>
<feature type="transmembrane region" description="Helical" evidence="1">
    <location>
        <begin position="55"/>
        <end position="79"/>
    </location>
</feature>
<evidence type="ECO:0000256" key="1">
    <source>
        <dbReference type="SAM" id="Phobius"/>
    </source>
</evidence>
<protein>
    <submittedName>
        <fullName evidence="2">Uncharacterized protein</fullName>
    </submittedName>
</protein>
<keyword evidence="1" id="KW-0472">Membrane</keyword>
<evidence type="ECO:0000313" key="2">
    <source>
        <dbReference type="EMBL" id="KAB7503583.1"/>
    </source>
</evidence>
<gene>
    <name evidence="2" type="ORF">Anas_08370</name>
</gene>
<proteinExistence type="predicted"/>
<evidence type="ECO:0000313" key="3">
    <source>
        <dbReference type="Proteomes" id="UP000326759"/>
    </source>
</evidence>
<dbReference type="EMBL" id="SEYY01004853">
    <property type="protein sequence ID" value="KAB7503583.1"/>
    <property type="molecule type" value="Genomic_DNA"/>
</dbReference>
<accession>A0A5N5TA96</accession>
<dbReference type="AlphaFoldDB" id="A0A5N5TA96"/>